<keyword evidence="5" id="KW-0560">Oxidoreductase</keyword>
<evidence type="ECO:0000256" key="1">
    <source>
        <dbReference type="ARBA" id="ARBA00001974"/>
    </source>
</evidence>
<dbReference type="EMBL" id="JAFIMR010000002">
    <property type="protein sequence ID" value="KAI1880497.1"/>
    <property type="molecule type" value="Genomic_DNA"/>
</dbReference>
<feature type="signal peptide" evidence="9">
    <location>
        <begin position="1"/>
        <end position="26"/>
    </location>
</feature>
<evidence type="ECO:0000259" key="11">
    <source>
        <dbReference type="PROSITE" id="PS00624"/>
    </source>
</evidence>
<keyword evidence="13" id="KW-1185">Reference proteome</keyword>
<dbReference type="SUPFAM" id="SSF51905">
    <property type="entry name" value="FAD/NAD(P)-binding domain"/>
    <property type="match status" value="1"/>
</dbReference>
<dbReference type="Pfam" id="PF05199">
    <property type="entry name" value="GMC_oxred_C"/>
    <property type="match status" value="1"/>
</dbReference>
<dbReference type="AlphaFoldDB" id="A0A9Q0ATY3"/>
<evidence type="ECO:0000256" key="7">
    <source>
        <dbReference type="PIRSR" id="PIRSR000137-2"/>
    </source>
</evidence>
<feature type="chain" id="PRO_5040492582" description="Glucose-methanol-choline oxidoreductase N-terminal domain-containing protein" evidence="9">
    <location>
        <begin position="27"/>
        <end position="591"/>
    </location>
</feature>
<dbReference type="Gene3D" id="4.10.450.10">
    <property type="entry name" value="Glucose Oxidase, domain 2"/>
    <property type="match status" value="1"/>
</dbReference>
<dbReference type="InterPro" id="IPR012132">
    <property type="entry name" value="GMC_OxRdtase"/>
</dbReference>
<dbReference type="PROSITE" id="PS00624">
    <property type="entry name" value="GMC_OXRED_2"/>
    <property type="match status" value="1"/>
</dbReference>
<feature type="binding site" evidence="7">
    <location>
        <begin position="125"/>
        <end position="128"/>
    </location>
    <ligand>
        <name>FAD</name>
        <dbReference type="ChEBI" id="CHEBI:57692"/>
    </ligand>
</feature>
<comment type="similarity">
    <text evidence="2 8">Belongs to the GMC oxidoreductase family.</text>
</comment>
<reference evidence="12" key="1">
    <citation type="submission" date="2021-03" db="EMBL/GenBank/DDBJ databases">
        <title>Revisited historic fungal species revealed as producer of novel bioactive compounds through whole genome sequencing and comparative genomics.</title>
        <authorList>
            <person name="Vignolle G.A."/>
            <person name="Hochenegger N."/>
            <person name="Mach R.L."/>
            <person name="Mach-Aigner A.R."/>
            <person name="Javad Rahimi M."/>
            <person name="Salim K.A."/>
            <person name="Chan C.M."/>
            <person name="Lim L.B.L."/>
            <person name="Cai F."/>
            <person name="Druzhinina I.S."/>
            <person name="U'Ren J.M."/>
            <person name="Derntl C."/>
        </authorList>
    </citation>
    <scope>NUCLEOTIDE SEQUENCE</scope>
    <source>
        <strain evidence="12">TUCIM 5799</strain>
    </source>
</reference>
<evidence type="ECO:0000256" key="5">
    <source>
        <dbReference type="ARBA" id="ARBA00023002"/>
    </source>
</evidence>
<dbReference type="GO" id="GO:0050660">
    <property type="term" value="F:flavin adenine dinucleotide binding"/>
    <property type="evidence" value="ECO:0007669"/>
    <property type="project" value="InterPro"/>
</dbReference>
<feature type="active site" description="Proton acceptor" evidence="6">
    <location>
        <position position="571"/>
    </location>
</feature>
<evidence type="ECO:0000256" key="4">
    <source>
        <dbReference type="ARBA" id="ARBA00022827"/>
    </source>
</evidence>
<evidence type="ECO:0000256" key="2">
    <source>
        <dbReference type="ARBA" id="ARBA00010790"/>
    </source>
</evidence>
<dbReference type="Gene3D" id="3.50.50.60">
    <property type="entry name" value="FAD/NAD(P)-binding domain"/>
    <property type="match status" value="1"/>
</dbReference>
<dbReference type="Proteomes" id="UP000829685">
    <property type="component" value="Unassembled WGS sequence"/>
</dbReference>
<feature type="domain" description="Glucose-methanol-choline oxidoreductase N-terminal" evidence="10">
    <location>
        <begin position="115"/>
        <end position="138"/>
    </location>
</feature>
<protein>
    <recommendedName>
        <fullName evidence="10 11">Glucose-methanol-choline oxidoreductase N-terminal domain-containing protein</fullName>
    </recommendedName>
</protein>
<comment type="cofactor">
    <cofactor evidence="1 7">
        <name>FAD</name>
        <dbReference type="ChEBI" id="CHEBI:57692"/>
    </cofactor>
</comment>
<evidence type="ECO:0000313" key="12">
    <source>
        <dbReference type="EMBL" id="KAI1880497.1"/>
    </source>
</evidence>
<dbReference type="InterPro" id="IPR000172">
    <property type="entry name" value="GMC_OxRdtase_N"/>
</dbReference>
<keyword evidence="9" id="KW-0732">Signal</keyword>
<gene>
    <name evidence="12" type="ORF">JX265_000737</name>
</gene>
<dbReference type="GO" id="GO:0016614">
    <property type="term" value="F:oxidoreductase activity, acting on CH-OH group of donors"/>
    <property type="evidence" value="ECO:0007669"/>
    <property type="project" value="InterPro"/>
</dbReference>
<dbReference type="InterPro" id="IPR027424">
    <property type="entry name" value="Glucose_Oxidase_domain_2"/>
</dbReference>
<keyword evidence="3 8" id="KW-0285">Flavoprotein</keyword>
<sequence>MSSRAVFRTSILIVALMFLVATTTHATIITNDTAHLADGRFDYIIVGAGLTGITVANKLSAANHSVLLIEAGPDPSWNPAVYNAEERGDLNGYCNWRYPAYNESGVRLDWEIDSGKCVGGGTSINGMVWYRPTEIEVNKLQDLGNPGWNWAALEPYMQAIEKFHPPDETQSQQGAGYDPDVHGYVGVVNVSFPTPMRIPKAQVIYKQALPIVFPGLTVGNDLSNRSSIVSASSSWTIWYDPVSGNNRRSSAADALLSAPDQKRASFVVLTDHKVDKVVLNSSLRATGVTFASSPTGETSTAYVSREVILAAGSLGTPPILERSGIGRGDILERAGVSQLVDLPGVGANLNDQPGTGTSALVRKDLWNDTGLIDGRNLFAPEISLVNVDELWAAVNAGSAATLEGAQRVLNTSIDLILNSRLPVGEFVAESYPTILFAAFWPSMPLSWGHIHINASDPFSDPIITPRLLTDSFDQAVGVALAKRSRDLFSSMPFAEVVQDSYYDPHIGVNGTDEEYLAWYKSTTFGASHWIGSTAMMKREWGGVVDAKLRVYGVRGLRVVDAGTLPFQITSHPMAMLYAIAQRAADIIMGNI</sequence>
<dbReference type="PANTHER" id="PTHR11552:SF201">
    <property type="entry name" value="GLUCOSE-METHANOL-CHOLINE OXIDOREDUCTASE N-TERMINAL DOMAIN-CONTAINING PROTEIN"/>
    <property type="match status" value="1"/>
</dbReference>
<evidence type="ECO:0000256" key="3">
    <source>
        <dbReference type="ARBA" id="ARBA00022630"/>
    </source>
</evidence>
<feature type="domain" description="Glucose-methanol-choline oxidoreductase N-terminal" evidence="11">
    <location>
        <begin position="312"/>
        <end position="326"/>
    </location>
</feature>
<dbReference type="PIRSF" id="PIRSF000137">
    <property type="entry name" value="Alcohol_oxidase"/>
    <property type="match status" value="1"/>
</dbReference>
<feature type="active site" description="Proton donor" evidence="6">
    <location>
        <position position="528"/>
    </location>
</feature>
<evidence type="ECO:0000259" key="10">
    <source>
        <dbReference type="PROSITE" id="PS00623"/>
    </source>
</evidence>
<dbReference type="SUPFAM" id="SSF54373">
    <property type="entry name" value="FAD-linked reductases, C-terminal domain"/>
    <property type="match status" value="1"/>
</dbReference>
<dbReference type="Gene3D" id="3.30.560.10">
    <property type="entry name" value="Glucose Oxidase, domain 3"/>
    <property type="match status" value="1"/>
</dbReference>
<dbReference type="InterPro" id="IPR007867">
    <property type="entry name" value="GMC_OxRtase_C"/>
</dbReference>
<accession>A0A9Q0ATY3</accession>
<evidence type="ECO:0000313" key="13">
    <source>
        <dbReference type="Proteomes" id="UP000829685"/>
    </source>
</evidence>
<proteinExistence type="inferred from homology"/>
<dbReference type="InterPro" id="IPR036188">
    <property type="entry name" value="FAD/NAD-bd_sf"/>
</dbReference>
<name>A0A9Q0ATY3_9PEZI</name>
<dbReference type="PROSITE" id="PS00623">
    <property type="entry name" value="GMC_OXRED_1"/>
    <property type="match status" value="1"/>
</dbReference>
<keyword evidence="4 7" id="KW-0274">FAD</keyword>
<comment type="caution">
    <text evidence="12">The sequence shown here is derived from an EMBL/GenBank/DDBJ whole genome shotgun (WGS) entry which is preliminary data.</text>
</comment>
<feature type="binding site" evidence="7">
    <location>
        <position position="274"/>
    </location>
    <ligand>
        <name>FAD</name>
        <dbReference type="ChEBI" id="CHEBI:57692"/>
    </ligand>
</feature>
<dbReference type="Pfam" id="PF00732">
    <property type="entry name" value="GMC_oxred_N"/>
    <property type="match status" value="1"/>
</dbReference>
<evidence type="ECO:0000256" key="6">
    <source>
        <dbReference type="PIRSR" id="PIRSR000137-1"/>
    </source>
</evidence>
<dbReference type="PANTHER" id="PTHR11552">
    <property type="entry name" value="GLUCOSE-METHANOL-CHOLINE GMC OXIDOREDUCTASE"/>
    <property type="match status" value="1"/>
</dbReference>
<evidence type="ECO:0000256" key="9">
    <source>
        <dbReference type="SAM" id="SignalP"/>
    </source>
</evidence>
<organism evidence="12 13">
    <name type="scientific">Neoarthrinium moseri</name>
    <dbReference type="NCBI Taxonomy" id="1658444"/>
    <lineage>
        <taxon>Eukaryota</taxon>
        <taxon>Fungi</taxon>
        <taxon>Dikarya</taxon>
        <taxon>Ascomycota</taxon>
        <taxon>Pezizomycotina</taxon>
        <taxon>Sordariomycetes</taxon>
        <taxon>Xylariomycetidae</taxon>
        <taxon>Amphisphaeriales</taxon>
        <taxon>Apiosporaceae</taxon>
        <taxon>Neoarthrinium</taxon>
    </lineage>
</organism>
<evidence type="ECO:0000256" key="8">
    <source>
        <dbReference type="RuleBase" id="RU003968"/>
    </source>
</evidence>